<proteinExistence type="predicted"/>
<evidence type="ECO:0000313" key="1">
    <source>
        <dbReference type="EMBL" id="VDI78659.1"/>
    </source>
</evidence>
<dbReference type="PANTHER" id="PTHR47331:SF6">
    <property type="entry name" value="DOUBLECORTIN DOMAIN-CONTAINING PROTEIN"/>
    <property type="match status" value="1"/>
</dbReference>
<dbReference type="InterPro" id="IPR043502">
    <property type="entry name" value="DNA/RNA_pol_sf"/>
</dbReference>
<gene>
    <name evidence="1" type="ORF">MGAL_10B030574</name>
</gene>
<keyword evidence="2" id="KW-1185">Reference proteome</keyword>
<organism evidence="1 2">
    <name type="scientific">Mytilus galloprovincialis</name>
    <name type="common">Mediterranean mussel</name>
    <dbReference type="NCBI Taxonomy" id="29158"/>
    <lineage>
        <taxon>Eukaryota</taxon>
        <taxon>Metazoa</taxon>
        <taxon>Spiralia</taxon>
        <taxon>Lophotrochozoa</taxon>
        <taxon>Mollusca</taxon>
        <taxon>Bivalvia</taxon>
        <taxon>Autobranchia</taxon>
        <taxon>Pteriomorphia</taxon>
        <taxon>Mytilida</taxon>
        <taxon>Mytiloidea</taxon>
        <taxon>Mytilidae</taxon>
        <taxon>Mytilinae</taxon>
        <taxon>Mytilus</taxon>
    </lineage>
</organism>
<name>A0A8B6HFZ7_MYTGA</name>
<dbReference type="PANTHER" id="PTHR47331">
    <property type="entry name" value="PHD-TYPE DOMAIN-CONTAINING PROTEIN"/>
    <property type="match status" value="1"/>
</dbReference>
<evidence type="ECO:0000313" key="2">
    <source>
        <dbReference type="Proteomes" id="UP000596742"/>
    </source>
</evidence>
<dbReference type="AlphaFoldDB" id="A0A8B6HFZ7"/>
<reference evidence="1" key="1">
    <citation type="submission" date="2018-11" db="EMBL/GenBank/DDBJ databases">
        <authorList>
            <person name="Alioto T."/>
            <person name="Alioto T."/>
        </authorList>
    </citation>
    <scope>NUCLEOTIDE SEQUENCE</scope>
</reference>
<dbReference type="EMBL" id="UYJE01009992">
    <property type="protein sequence ID" value="VDI78659.1"/>
    <property type="molecule type" value="Genomic_DNA"/>
</dbReference>
<dbReference type="SUPFAM" id="SSF56672">
    <property type="entry name" value="DNA/RNA polymerases"/>
    <property type="match status" value="1"/>
</dbReference>
<evidence type="ECO:0008006" key="3">
    <source>
        <dbReference type="Google" id="ProtNLM"/>
    </source>
</evidence>
<dbReference type="Proteomes" id="UP000596742">
    <property type="component" value="Unassembled WGS sequence"/>
</dbReference>
<accession>A0A8B6HFZ7</accession>
<protein>
    <recommendedName>
        <fullName evidence="3">Peptidase aspartic putative domain-containing protein</fullName>
    </recommendedName>
</protein>
<dbReference type="OrthoDB" id="6147340at2759"/>
<comment type="caution">
    <text evidence="1">The sequence shown here is derived from an EMBL/GenBank/DDBJ whole genome shotgun (WGS) entry which is preliminary data.</text>
</comment>
<sequence>MFKEAILAKVYKQNQPDKAIMAYIILDDQSNRSLAGPELFSLLHLKGNSSEYKLTSCAGTMNTFGRRATGLVIESLDGSTSLQLPTLIECDIPNIREEIPSPAVVRHHDHLREIADYIPEIDDTAPILLLIGRDLPEAHHVIEQLTGPTYSPYAQKLRLGWVIVGETCLNQFHRPDTVTVNKTYLLRNGRSSICKPCPNNFEIKENLSADSFDTNCYISESESEIFARTNDDDTIGMSIEDKEFLQIMDQTVSKDAQGDWEAPLPFRSPKPKLPNNRLQVLRRAKSLDFTLRKNDVKREHFLAFMKKIFDNNHAEIAPALSDGEESWYLPIFGVYHPKKPTQIRVVFDSSAKYDNTSLNDVLITGPDLVNSLVGVLLRFRKDLVAITADIQQMFYCFVVSEKHRNFLRFFWYKDNDPQNELIEYRMRVHVFGNSPSPAVATYGLRKTAQSGEEIYGSDVLDFVNRNFYVDDGLMSLPTAS</sequence>